<dbReference type="OrthoDB" id="3365224at2759"/>
<proteinExistence type="predicted"/>
<name>A0A0P1KP16_9SACH</name>
<dbReference type="PANTHER" id="PTHR21456">
    <property type="entry name" value="FAMILY WITH SEQUENCE SIMILARITY 102"/>
    <property type="match status" value="1"/>
</dbReference>
<dbReference type="PANTHER" id="PTHR21456:SF1">
    <property type="entry name" value="C2 NT-TYPE DOMAIN-CONTAINING PROTEIN"/>
    <property type="match status" value="1"/>
</dbReference>
<sequence length="422" mass="46842">MKSFANKSKSRRPKFLFNLKINELTNIPQSSGYCFVKWHLKDGTGTTSHTIIPEIGSAQSNVKSSSQSRGATPRVLVKSHRAHWNYSLQKPVQVKLVTDKNKNLNSKDMVLEVFFEFLEPTGASHGKLQHSRQPSDSSSIKSSLSSSNSNVYTQKVSRKMLLGVVEVNIAEYVNREQHMVMSRFLLQKSKVNSILSLGIQLELTRGSFDDFQLPSSVSSGQLPNTFRNGITDVFDESSDVSSPVSSTFLGNSGASASGYNGSSSPAKKTADLPGSFSIAISNPFVEKLYQKTFQVPWDPRPGEFTPKECVEDILDGGDGWAKNEKGINLIDIDALHLAELERDYDAQLKGVPMNMNYGEFDKRAFLERRVGFETHTSTQDRGIGGRKKMDKSSDNLCEDNLDDYDTAKPNDFKSWTIGKVLP</sequence>
<keyword evidence="4" id="KW-1185">Reference proteome</keyword>
<organism evidence="3 4">
    <name type="scientific">Lachancea quebecensis</name>
    <dbReference type="NCBI Taxonomy" id="1654605"/>
    <lineage>
        <taxon>Eukaryota</taxon>
        <taxon>Fungi</taxon>
        <taxon>Dikarya</taxon>
        <taxon>Ascomycota</taxon>
        <taxon>Saccharomycotina</taxon>
        <taxon>Saccharomycetes</taxon>
        <taxon>Saccharomycetales</taxon>
        <taxon>Saccharomycetaceae</taxon>
        <taxon>Lachancea</taxon>
    </lineage>
</organism>
<dbReference type="Proteomes" id="UP000236544">
    <property type="component" value="Unassembled WGS sequence"/>
</dbReference>
<evidence type="ECO:0000256" key="1">
    <source>
        <dbReference type="SAM" id="MobiDB-lite"/>
    </source>
</evidence>
<evidence type="ECO:0000259" key="2">
    <source>
        <dbReference type="PROSITE" id="PS51840"/>
    </source>
</evidence>
<dbReference type="InterPro" id="IPR019448">
    <property type="entry name" value="NT-C2"/>
</dbReference>
<dbReference type="EMBL" id="LN890565">
    <property type="protein sequence ID" value="CUS21522.1"/>
    <property type="molecule type" value="Genomic_DNA"/>
</dbReference>
<accession>A0A0P1KP16</accession>
<gene>
    <name evidence="3" type="ORF">LAQU0_S03e04500g</name>
</gene>
<feature type="domain" description="C2 NT-type" evidence="2">
    <location>
        <begin position="5"/>
        <end position="203"/>
    </location>
</feature>
<evidence type="ECO:0000313" key="4">
    <source>
        <dbReference type="Proteomes" id="UP000236544"/>
    </source>
</evidence>
<evidence type="ECO:0000313" key="3">
    <source>
        <dbReference type="EMBL" id="CUS21522.1"/>
    </source>
</evidence>
<reference evidence="4" key="1">
    <citation type="submission" date="2015-10" db="EMBL/GenBank/DDBJ databases">
        <authorList>
            <person name="Devillers H."/>
        </authorList>
    </citation>
    <scope>NUCLEOTIDE SEQUENCE [LARGE SCALE GENOMIC DNA]</scope>
</reference>
<protein>
    <submittedName>
        <fullName evidence="3">LAQU0S03e04500g1_1</fullName>
    </submittedName>
</protein>
<dbReference type="InterPro" id="IPR039931">
    <property type="entry name" value="EEIG1/2-like"/>
</dbReference>
<dbReference type="PROSITE" id="PS51840">
    <property type="entry name" value="C2_NT"/>
    <property type="match status" value="1"/>
</dbReference>
<feature type="region of interest" description="Disordered" evidence="1">
    <location>
        <begin position="125"/>
        <end position="146"/>
    </location>
</feature>
<dbReference type="AlphaFoldDB" id="A0A0P1KP16"/>
<dbReference type="Pfam" id="PF10358">
    <property type="entry name" value="NT-C2"/>
    <property type="match status" value="1"/>
</dbReference>
<feature type="compositionally biased region" description="Low complexity" evidence="1">
    <location>
        <begin position="131"/>
        <end position="146"/>
    </location>
</feature>